<evidence type="ECO:0000313" key="1">
    <source>
        <dbReference type="EMBL" id="PQO37648.1"/>
    </source>
</evidence>
<reference evidence="1 2" key="1">
    <citation type="submission" date="2018-02" db="EMBL/GenBank/DDBJ databases">
        <title>Comparative genomes isolates from brazilian mangrove.</title>
        <authorList>
            <person name="Araujo J.E."/>
            <person name="Taketani R.G."/>
            <person name="Silva M.C.P."/>
            <person name="Loureco M.V."/>
            <person name="Andreote F.D."/>
        </authorList>
    </citation>
    <scope>NUCLEOTIDE SEQUENCE [LARGE SCALE GENOMIC DNA]</scope>
    <source>
        <strain evidence="1 2">Hex-1 MGV</strain>
    </source>
</reference>
<accession>A0A2S8FZN2</accession>
<dbReference type="OrthoDB" id="241885at2"/>
<organism evidence="1 2">
    <name type="scientific">Blastopirellula marina</name>
    <dbReference type="NCBI Taxonomy" id="124"/>
    <lineage>
        <taxon>Bacteria</taxon>
        <taxon>Pseudomonadati</taxon>
        <taxon>Planctomycetota</taxon>
        <taxon>Planctomycetia</taxon>
        <taxon>Pirellulales</taxon>
        <taxon>Pirellulaceae</taxon>
        <taxon>Blastopirellula</taxon>
    </lineage>
</organism>
<gene>
    <name evidence="1" type="ORF">C5Y83_06800</name>
</gene>
<evidence type="ECO:0000313" key="2">
    <source>
        <dbReference type="Proteomes" id="UP000238322"/>
    </source>
</evidence>
<dbReference type="Gene3D" id="3.40.630.30">
    <property type="match status" value="1"/>
</dbReference>
<sequence length="317" mass="35021">MIVVRTFSNSDPPKLVELWNHQPVARGLAQPMTVALLEAQVFAKPYFQPQNLLVAEEDGKIVGMAHLVPDGPLVASEARGETANVPIVIAANVDNAAEIEDVLFQAVESRVRDSEAKVLLLGGTSEPGPFYFGLAKVSCNRGALVSDPRMMNLAERNELSPSTAWRVYSRALRGFRPPVDRTQISARRSLNVLRDDDPPFGSYREACIFMHQHRTRYTLVQKQDGAELARLEVVELEAFSHLRGVRMSGIVDLEPLASCTQIHAQFFLAETLRQMGEGGTAVVETQVNSSNDMLTGVVEKLGFEAYDEVRMMAKLLD</sequence>
<dbReference type="SUPFAM" id="SSF55729">
    <property type="entry name" value="Acyl-CoA N-acyltransferases (Nat)"/>
    <property type="match status" value="1"/>
</dbReference>
<dbReference type="EMBL" id="PUHY01000005">
    <property type="protein sequence ID" value="PQO37648.1"/>
    <property type="molecule type" value="Genomic_DNA"/>
</dbReference>
<dbReference type="Proteomes" id="UP000238322">
    <property type="component" value="Unassembled WGS sequence"/>
</dbReference>
<dbReference type="AlphaFoldDB" id="A0A2S8FZN2"/>
<proteinExistence type="predicted"/>
<comment type="caution">
    <text evidence="1">The sequence shown here is derived from an EMBL/GenBank/DDBJ whole genome shotgun (WGS) entry which is preliminary data.</text>
</comment>
<dbReference type="RefSeq" id="WP_105328897.1">
    <property type="nucleotide sequence ID" value="NZ_PUHY01000005.1"/>
</dbReference>
<dbReference type="InterPro" id="IPR016181">
    <property type="entry name" value="Acyl_CoA_acyltransferase"/>
</dbReference>
<evidence type="ECO:0008006" key="3">
    <source>
        <dbReference type="Google" id="ProtNLM"/>
    </source>
</evidence>
<name>A0A2S8FZN2_9BACT</name>
<protein>
    <recommendedName>
        <fullName evidence="3">N-acetyltransferase domain-containing protein</fullName>
    </recommendedName>
</protein>